<comment type="caution">
    <text evidence="2">The sequence shown here is derived from an EMBL/GenBank/DDBJ whole genome shotgun (WGS) entry which is preliminary data.</text>
</comment>
<dbReference type="SMART" id="SM00507">
    <property type="entry name" value="HNHc"/>
    <property type="match status" value="1"/>
</dbReference>
<name>A0ABQ7FN60_9ACTN</name>
<keyword evidence="2" id="KW-0378">Hydrolase</keyword>
<dbReference type="RefSeq" id="WP_156206151.1">
    <property type="nucleotide sequence ID" value="NZ_WHPN01000268.1"/>
</dbReference>
<dbReference type="GO" id="GO:0004519">
    <property type="term" value="F:endonuclease activity"/>
    <property type="evidence" value="ECO:0007669"/>
    <property type="project" value="UniProtKB-KW"/>
</dbReference>
<accession>A0ABQ7FN60</accession>
<keyword evidence="2" id="KW-0540">Nuclease</keyword>
<dbReference type="Gene3D" id="1.10.30.50">
    <property type="match status" value="1"/>
</dbReference>
<keyword evidence="3" id="KW-1185">Reference proteome</keyword>
<reference evidence="2 3" key="1">
    <citation type="submission" date="2019-10" db="EMBL/GenBank/DDBJ databases">
        <title>Streptomyces tenebrisbrunneis sp.nov., an endogenous actinomycete isolated from of Lycium ruthenicum.</title>
        <authorList>
            <person name="Ma L."/>
        </authorList>
    </citation>
    <scope>NUCLEOTIDE SEQUENCE [LARGE SCALE GENOMIC DNA]</scope>
    <source>
        <strain evidence="2 3">TRM 66187</strain>
    </source>
</reference>
<gene>
    <name evidence="2" type="ORF">GCU69_13300</name>
</gene>
<dbReference type="EMBL" id="WHPN01000268">
    <property type="protein sequence ID" value="KAF4408667.1"/>
    <property type="molecule type" value="Genomic_DNA"/>
</dbReference>
<keyword evidence="2" id="KW-0255">Endonuclease</keyword>
<evidence type="ECO:0000259" key="1">
    <source>
        <dbReference type="SMART" id="SM00507"/>
    </source>
</evidence>
<protein>
    <submittedName>
        <fullName evidence="2">HNH endonuclease</fullName>
    </submittedName>
</protein>
<proteinExistence type="predicted"/>
<dbReference type="Pfam" id="PF01844">
    <property type="entry name" value="HNH"/>
    <property type="match status" value="1"/>
</dbReference>
<dbReference type="InterPro" id="IPR003615">
    <property type="entry name" value="HNH_nuc"/>
</dbReference>
<evidence type="ECO:0000313" key="2">
    <source>
        <dbReference type="EMBL" id="KAF4408667.1"/>
    </source>
</evidence>
<sequence>MSACLAFLFSAGGAMPYSRASVIAAGTGAAARMRKAARRAGYVRCESCGLRYLASAVDVDHIVPLCAGGADVDGNVQYLCRAVCHRAKTRRDLGCTSPPF</sequence>
<dbReference type="InterPro" id="IPR002711">
    <property type="entry name" value="HNH"/>
</dbReference>
<evidence type="ECO:0000313" key="3">
    <source>
        <dbReference type="Proteomes" id="UP000621266"/>
    </source>
</evidence>
<feature type="domain" description="HNH nuclease" evidence="1">
    <location>
        <begin position="32"/>
        <end position="86"/>
    </location>
</feature>
<dbReference type="CDD" id="cd00085">
    <property type="entry name" value="HNHc"/>
    <property type="match status" value="1"/>
</dbReference>
<organism evidence="2 3">
    <name type="scientific">Streptomyces lycii</name>
    <dbReference type="NCBI Taxonomy" id="2654337"/>
    <lineage>
        <taxon>Bacteria</taxon>
        <taxon>Bacillati</taxon>
        <taxon>Actinomycetota</taxon>
        <taxon>Actinomycetes</taxon>
        <taxon>Kitasatosporales</taxon>
        <taxon>Streptomycetaceae</taxon>
        <taxon>Streptomyces</taxon>
    </lineage>
</organism>
<dbReference type="Proteomes" id="UP000621266">
    <property type="component" value="Unassembled WGS sequence"/>
</dbReference>